<dbReference type="Proteomes" id="UP001595914">
    <property type="component" value="Unassembled WGS sequence"/>
</dbReference>
<dbReference type="GO" id="GO:0051213">
    <property type="term" value="F:dioxygenase activity"/>
    <property type="evidence" value="ECO:0007669"/>
    <property type="project" value="UniProtKB-KW"/>
</dbReference>
<dbReference type="InterPro" id="IPR050411">
    <property type="entry name" value="AlphaKG_dependent_hydroxylases"/>
</dbReference>
<evidence type="ECO:0000256" key="1">
    <source>
        <dbReference type="ARBA" id="ARBA00001954"/>
    </source>
</evidence>
<dbReference type="CDD" id="cd00250">
    <property type="entry name" value="CAS_like"/>
    <property type="match status" value="1"/>
</dbReference>
<dbReference type="Pfam" id="PF02668">
    <property type="entry name" value="TauD"/>
    <property type="match status" value="1"/>
</dbReference>
<reference evidence="9" key="1">
    <citation type="journal article" date="2019" name="Int. J. Syst. Evol. Microbiol.">
        <title>The Global Catalogue of Microorganisms (GCM) 10K type strain sequencing project: providing services to taxonomists for standard genome sequencing and annotation.</title>
        <authorList>
            <consortium name="The Broad Institute Genomics Platform"/>
            <consortium name="The Broad Institute Genome Sequencing Center for Infectious Disease"/>
            <person name="Wu L."/>
            <person name="Ma J."/>
        </authorList>
    </citation>
    <scope>NUCLEOTIDE SEQUENCE [LARGE SCALE GENOMIC DNA]</scope>
    <source>
        <strain evidence="9">CCUG 54520</strain>
    </source>
</reference>
<evidence type="ECO:0000313" key="9">
    <source>
        <dbReference type="Proteomes" id="UP001595914"/>
    </source>
</evidence>
<keyword evidence="3" id="KW-0479">Metal-binding</keyword>
<feature type="domain" description="TauD/TfdA-like" evidence="7">
    <location>
        <begin position="129"/>
        <end position="359"/>
    </location>
</feature>
<evidence type="ECO:0000256" key="2">
    <source>
        <dbReference type="ARBA" id="ARBA00008654"/>
    </source>
</evidence>
<evidence type="ECO:0000256" key="4">
    <source>
        <dbReference type="ARBA" id="ARBA00022964"/>
    </source>
</evidence>
<keyword evidence="4 8" id="KW-0223">Dioxygenase</keyword>
<proteinExistence type="inferred from homology"/>
<dbReference type="InterPro" id="IPR042098">
    <property type="entry name" value="TauD-like_sf"/>
</dbReference>
<comment type="caution">
    <text evidence="8">The sequence shown here is derived from an EMBL/GenBank/DDBJ whole genome shotgun (WGS) entry which is preliminary data.</text>
</comment>
<protein>
    <submittedName>
        <fullName evidence="8">TauD/TfdA family dioxygenase</fullName>
    </submittedName>
</protein>
<name>A0ABV9FUX2_9NOCA</name>
<dbReference type="InterPro" id="IPR038492">
    <property type="entry name" value="GBBH-like_N_sf"/>
</dbReference>
<evidence type="ECO:0000259" key="7">
    <source>
        <dbReference type="Pfam" id="PF02668"/>
    </source>
</evidence>
<keyword evidence="5" id="KW-0560">Oxidoreductase</keyword>
<comment type="cofactor">
    <cofactor evidence="1">
        <name>Fe(2+)</name>
        <dbReference type="ChEBI" id="CHEBI:29033"/>
    </cofactor>
</comment>
<gene>
    <name evidence="8" type="ORF">ACFO6S_10250</name>
</gene>
<comment type="similarity">
    <text evidence="2">Belongs to the gamma-BBH/TMLD family.</text>
</comment>
<dbReference type="RefSeq" id="WP_378416579.1">
    <property type="nucleotide sequence ID" value="NZ_JBHSFO010000004.1"/>
</dbReference>
<dbReference type="PANTHER" id="PTHR10696">
    <property type="entry name" value="GAMMA-BUTYROBETAINE HYDROXYLASE-RELATED"/>
    <property type="match status" value="1"/>
</dbReference>
<organism evidence="8 9">
    <name type="scientific">Rhodococcus kronopolitis</name>
    <dbReference type="NCBI Taxonomy" id="1460226"/>
    <lineage>
        <taxon>Bacteria</taxon>
        <taxon>Bacillati</taxon>
        <taxon>Actinomycetota</taxon>
        <taxon>Actinomycetes</taxon>
        <taxon>Mycobacteriales</taxon>
        <taxon>Nocardiaceae</taxon>
        <taxon>Rhodococcus</taxon>
    </lineage>
</organism>
<evidence type="ECO:0000256" key="6">
    <source>
        <dbReference type="ARBA" id="ARBA00023004"/>
    </source>
</evidence>
<keyword evidence="6" id="KW-0408">Iron</keyword>
<evidence type="ECO:0000256" key="3">
    <source>
        <dbReference type="ARBA" id="ARBA00022723"/>
    </source>
</evidence>
<evidence type="ECO:0000313" key="8">
    <source>
        <dbReference type="EMBL" id="MFC4604064.1"/>
    </source>
</evidence>
<dbReference type="InterPro" id="IPR003819">
    <property type="entry name" value="TauD/TfdA-like"/>
</dbReference>
<dbReference type="Gene3D" id="3.60.130.10">
    <property type="entry name" value="Clavaminate synthase-like"/>
    <property type="match status" value="1"/>
</dbReference>
<sequence>MYSQVIEKRAIDASVVDGDLRLAVDGAVVEVAAVWLRDACTDAVSRDAVSGQRLFNIVDLPADLLVREARLRGDRVEVEFAPDGHRSTFELAALLAADEPAPLTDSRTEQGKHLWRTASEVSPLISHDWADYLTDPAPALREVVERGFALLRGVPTEPGQVTTVAETFGFVRETNYGRLFDVRVEENAVNLAFTGLAISPHTDNPYRDPVPTLQLLHCLHNASVGGESGLVDGFAAAAALREHDPRAFEILTTTAVTYRFDSPDAHLSAVMPLISLDQAGRIREIRFNNRSMVVPRLHPARAREFYRAYRAFAERLYAPEAQLNFHLGAGDCLIFDNTRLLHARTAFAAAGGRHLQGTYADLDGLLSTLETHQETR</sequence>
<keyword evidence="9" id="KW-1185">Reference proteome</keyword>
<dbReference type="EMBL" id="JBHSFO010000004">
    <property type="protein sequence ID" value="MFC4604064.1"/>
    <property type="molecule type" value="Genomic_DNA"/>
</dbReference>
<evidence type="ECO:0000256" key="5">
    <source>
        <dbReference type="ARBA" id="ARBA00023002"/>
    </source>
</evidence>
<accession>A0ABV9FUX2</accession>
<dbReference type="SUPFAM" id="SSF51197">
    <property type="entry name" value="Clavaminate synthase-like"/>
    <property type="match status" value="1"/>
</dbReference>
<dbReference type="Gene3D" id="3.30.2020.30">
    <property type="match status" value="1"/>
</dbReference>
<dbReference type="PANTHER" id="PTHR10696:SF25">
    <property type="entry name" value="OXIDOREDUCTASE AIM17-RELATED"/>
    <property type="match status" value="1"/>
</dbReference>